<sequence>MTPLVWNIPLASLGQLPVLFCPRSLCPLASSNAEARQPGKAPNFSVNWTVGDTALEVINATTGKDETGCASCLCKHALYSLWMRLSSSLRLKVFKPNLYHETRQGATEYQTAKECLFKAFLKAGLGAWVEKPIEQDQFSLTV</sequence>
<organism evidence="2 3">
    <name type="scientific">Pavo cristatus</name>
    <name type="common">Indian peafowl</name>
    <name type="synonym">Blue peafowl</name>
    <dbReference type="NCBI Taxonomy" id="9049"/>
    <lineage>
        <taxon>Eukaryota</taxon>
        <taxon>Metazoa</taxon>
        <taxon>Chordata</taxon>
        <taxon>Craniata</taxon>
        <taxon>Vertebrata</taxon>
        <taxon>Euteleostomi</taxon>
        <taxon>Archelosauria</taxon>
        <taxon>Archosauria</taxon>
        <taxon>Dinosauria</taxon>
        <taxon>Saurischia</taxon>
        <taxon>Theropoda</taxon>
        <taxon>Coelurosauria</taxon>
        <taxon>Aves</taxon>
        <taxon>Neognathae</taxon>
        <taxon>Galloanserae</taxon>
        <taxon>Galliformes</taxon>
        <taxon>Phasianidae</taxon>
        <taxon>Phasianinae</taxon>
        <taxon>Pavo</taxon>
    </lineage>
</organism>
<proteinExistence type="predicted"/>
<feature type="domain" description="A to I editase" evidence="1">
    <location>
        <begin position="36"/>
        <end position="138"/>
    </location>
</feature>
<dbReference type="PANTHER" id="PTHR10910:SF58">
    <property type="entry name" value="DOUBLE-STRANDED RNA-SPECIFIC EDITASE 1"/>
    <property type="match status" value="1"/>
</dbReference>
<reference evidence="2" key="1">
    <citation type="submission" date="2025-08" db="UniProtKB">
        <authorList>
            <consortium name="Ensembl"/>
        </authorList>
    </citation>
    <scope>IDENTIFICATION</scope>
</reference>
<dbReference type="GO" id="GO:0003726">
    <property type="term" value="F:double-stranded RNA adenosine deaminase activity"/>
    <property type="evidence" value="ECO:0007669"/>
    <property type="project" value="TreeGrafter"/>
</dbReference>
<dbReference type="PROSITE" id="PS50141">
    <property type="entry name" value="A_DEAMIN_EDITASE"/>
    <property type="match status" value="1"/>
</dbReference>
<dbReference type="GO" id="GO:0008251">
    <property type="term" value="F:tRNA-specific adenosine deaminase activity"/>
    <property type="evidence" value="ECO:0007669"/>
    <property type="project" value="TreeGrafter"/>
</dbReference>
<dbReference type="GO" id="GO:0005730">
    <property type="term" value="C:nucleolus"/>
    <property type="evidence" value="ECO:0007669"/>
    <property type="project" value="TreeGrafter"/>
</dbReference>
<dbReference type="GO" id="GO:0006396">
    <property type="term" value="P:RNA processing"/>
    <property type="evidence" value="ECO:0007669"/>
    <property type="project" value="InterPro"/>
</dbReference>
<dbReference type="Pfam" id="PF02137">
    <property type="entry name" value="A_deamin"/>
    <property type="match status" value="1"/>
</dbReference>
<dbReference type="InterPro" id="IPR002466">
    <property type="entry name" value="A_deamin"/>
</dbReference>
<name>A0A8C9FIA8_PAVCR</name>
<evidence type="ECO:0000313" key="2">
    <source>
        <dbReference type="Ensembl" id="ENSPSTP00000016232.1"/>
    </source>
</evidence>
<dbReference type="Proteomes" id="UP000694428">
    <property type="component" value="Unplaced"/>
</dbReference>
<dbReference type="GO" id="GO:0003725">
    <property type="term" value="F:double-stranded RNA binding"/>
    <property type="evidence" value="ECO:0007669"/>
    <property type="project" value="TreeGrafter"/>
</dbReference>
<reference evidence="2" key="2">
    <citation type="submission" date="2025-09" db="UniProtKB">
        <authorList>
            <consortium name="Ensembl"/>
        </authorList>
    </citation>
    <scope>IDENTIFICATION</scope>
</reference>
<evidence type="ECO:0000259" key="1">
    <source>
        <dbReference type="PROSITE" id="PS50141"/>
    </source>
</evidence>
<dbReference type="Ensembl" id="ENSPSTT00000017017.1">
    <property type="protein sequence ID" value="ENSPSTP00000016232.1"/>
    <property type="gene ID" value="ENSPSTG00000011528.1"/>
</dbReference>
<keyword evidence="3" id="KW-1185">Reference proteome</keyword>
<dbReference type="AlphaFoldDB" id="A0A8C9FIA8"/>
<dbReference type="GO" id="GO:0005737">
    <property type="term" value="C:cytoplasm"/>
    <property type="evidence" value="ECO:0007669"/>
    <property type="project" value="TreeGrafter"/>
</dbReference>
<evidence type="ECO:0000313" key="3">
    <source>
        <dbReference type="Proteomes" id="UP000694428"/>
    </source>
</evidence>
<protein>
    <recommendedName>
        <fullName evidence="1">A to I editase domain-containing protein</fullName>
    </recommendedName>
</protein>
<dbReference type="PANTHER" id="PTHR10910">
    <property type="entry name" value="EUKARYOTE SPECIFIC DSRNA BINDING PROTEIN"/>
    <property type="match status" value="1"/>
</dbReference>
<accession>A0A8C9FIA8</accession>
<dbReference type="GO" id="GO:0006382">
    <property type="term" value="P:adenosine to inosine editing"/>
    <property type="evidence" value="ECO:0007669"/>
    <property type="project" value="TreeGrafter"/>
</dbReference>